<gene>
    <name evidence="1" type="ORF">BWD14_06345</name>
</gene>
<protein>
    <submittedName>
        <fullName evidence="1">Uncharacterized protein</fullName>
    </submittedName>
</protein>
<dbReference type="AlphaFoldDB" id="A0AB73M7N0"/>
<evidence type="ECO:0000313" key="2">
    <source>
        <dbReference type="Proteomes" id="UP000189337"/>
    </source>
</evidence>
<dbReference type="EMBL" id="MTSU01000004">
    <property type="protein sequence ID" value="ONF93678.1"/>
    <property type="molecule type" value="Genomic_DNA"/>
</dbReference>
<proteinExistence type="predicted"/>
<comment type="caution">
    <text evidence="1">The sequence shown here is derived from an EMBL/GenBank/DDBJ whole genome shotgun (WGS) entry which is preliminary data.</text>
</comment>
<name>A0AB73M7N0_9LEPT</name>
<organism evidence="1 2">
    <name type="scientific">Leptospira santarosai</name>
    <dbReference type="NCBI Taxonomy" id="28183"/>
    <lineage>
        <taxon>Bacteria</taxon>
        <taxon>Pseudomonadati</taxon>
        <taxon>Spirochaetota</taxon>
        <taxon>Spirochaetia</taxon>
        <taxon>Leptospirales</taxon>
        <taxon>Leptospiraceae</taxon>
        <taxon>Leptospira</taxon>
    </lineage>
</organism>
<reference evidence="1 2" key="1">
    <citation type="submission" date="2017-01" db="EMBL/GenBank/DDBJ databases">
        <title>Comparative genomic analysis of Brazilian Leptospira santarosai.</title>
        <authorList>
            <person name="Moreno L.Z."/>
            <person name="Miraglia F."/>
            <person name="Kremer F.S."/>
            <person name="Eslabao M.R."/>
            <person name="Lilenbaum W."/>
            <person name="Dellagostin O.A."/>
            <person name="Moreno A.M."/>
        </authorList>
    </citation>
    <scope>NUCLEOTIDE SEQUENCE [LARGE SCALE GENOMIC DNA]</scope>
    <source>
        <strain evidence="1 2">M52/8-19</strain>
    </source>
</reference>
<evidence type="ECO:0000313" key="1">
    <source>
        <dbReference type="EMBL" id="ONF93678.1"/>
    </source>
</evidence>
<sequence>MYHRIQKTKFFFLCSYNLTRVLCKKFSYDICVINYLEFVDESLLRSEIFGDHYEVLSNVPFLHKNEV</sequence>
<accession>A0AB73M7N0</accession>
<dbReference type="Proteomes" id="UP000189337">
    <property type="component" value="Unassembled WGS sequence"/>
</dbReference>